<dbReference type="PROSITE" id="PS50011">
    <property type="entry name" value="PROTEIN_KINASE_DOM"/>
    <property type="match status" value="1"/>
</dbReference>
<evidence type="ECO:0000256" key="3">
    <source>
        <dbReference type="SAM" id="MobiDB-lite"/>
    </source>
</evidence>
<organism evidence="5 6">
    <name type="scientific">Rhizophagus irregularis</name>
    <dbReference type="NCBI Taxonomy" id="588596"/>
    <lineage>
        <taxon>Eukaryota</taxon>
        <taxon>Fungi</taxon>
        <taxon>Fungi incertae sedis</taxon>
        <taxon>Mucoromycota</taxon>
        <taxon>Glomeromycotina</taxon>
        <taxon>Glomeromycetes</taxon>
        <taxon>Glomerales</taxon>
        <taxon>Glomeraceae</taxon>
        <taxon>Rhizophagus</taxon>
    </lineage>
</organism>
<feature type="compositionally biased region" description="Acidic residues" evidence="3">
    <location>
        <begin position="551"/>
        <end position="562"/>
    </location>
</feature>
<proteinExistence type="predicted"/>
<evidence type="ECO:0000313" key="6">
    <source>
        <dbReference type="Proteomes" id="UP000234323"/>
    </source>
</evidence>
<dbReference type="Pfam" id="PF07714">
    <property type="entry name" value="PK_Tyr_Ser-Thr"/>
    <property type="match status" value="1"/>
</dbReference>
<keyword evidence="1" id="KW-0547">Nucleotide-binding</keyword>
<dbReference type="SUPFAM" id="SSF56112">
    <property type="entry name" value="Protein kinase-like (PK-like)"/>
    <property type="match status" value="1"/>
</dbReference>
<dbReference type="VEuPathDB" id="FungiDB:RhiirFUN_023102"/>
<dbReference type="PANTHER" id="PTHR44329:SF298">
    <property type="entry name" value="MIXED LINEAGE KINASE DOMAIN-LIKE PROTEIN"/>
    <property type="match status" value="1"/>
</dbReference>
<reference evidence="5 6" key="1">
    <citation type="submission" date="2015-10" db="EMBL/GenBank/DDBJ databases">
        <title>Genome analyses suggest a sexual origin of heterokaryosis in a supposedly ancient asexual fungus.</title>
        <authorList>
            <person name="Ropars J."/>
            <person name="Sedzielewska K."/>
            <person name="Noel J."/>
            <person name="Charron P."/>
            <person name="Farinelli L."/>
            <person name="Marton T."/>
            <person name="Kruger M."/>
            <person name="Pelin A."/>
            <person name="Brachmann A."/>
            <person name="Corradi N."/>
        </authorList>
    </citation>
    <scope>NUCLEOTIDE SEQUENCE [LARGE SCALE GENOMIC DNA]</scope>
    <source>
        <strain evidence="5 6">A4</strain>
    </source>
</reference>
<feature type="region of interest" description="Disordered" evidence="3">
    <location>
        <begin position="440"/>
        <end position="463"/>
    </location>
</feature>
<dbReference type="AlphaFoldDB" id="A0A2I1GXR9"/>
<dbReference type="PANTHER" id="PTHR44329">
    <property type="entry name" value="SERINE/THREONINE-PROTEIN KINASE TNNI3K-RELATED"/>
    <property type="match status" value="1"/>
</dbReference>
<keyword evidence="2" id="KW-0067">ATP-binding</keyword>
<dbReference type="VEuPathDB" id="FungiDB:RhiirA1_462544"/>
<dbReference type="InterPro" id="IPR011009">
    <property type="entry name" value="Kinase-like_dom_sf"/>
</dbReference>
<feature type="compositionally biased region" description="Polar residues" evidence="3">
    <location>
        <begin position="445"/>
        <end position="462"/>
    </location>
</feature>
<keyword evidence="5" id="KW-0808">Transferase</keyword>
<dbReference type="Proteomes" id="UP000234323">
    <property type="component" value="Unassembled WGS sequence"/>
</dbReference>
<feature type="region of interest" description="Disordered" evidence="3">
    <location>
        <begin position="513"/>
        <end position="562"/>
    </location>
</feature>
<accession>A0A2I1GXR9</accession>
<dbReference type="InterPro" id="IPR001245">
    <property type="entry name" value="Ser-Thr/Tyr_kinase_cat_dom"/>
</dbReference>
<evidence type="ECO:0000259" key="4">
    <source>
        <dbReference type="PROSITE" id="PS50011"/>
    </source>
</evidence>
<comment type="caution">
    <text evidence="5">The sequence shown here is derived from an EMBL/GenBank/DDBJ whole genome shotgun (WGS) entry which is preliminary data.</text>
</comment>
<dbReference type="GO" id="GO:0005524">
    <property type="term" value="F:ATP binding"/>
    <property type="evidence" value="ECO:0007669"/>
    <property type="project" value="UniProtKB-KW"/>
</dbReference>
<evidence type="ECO:0000313" key="5">
    <source>
        <dbReference type="EMBL" id="PKY51415.1"/>
    </source>
</evidence>
<sequence length="562" mass="65663">MSDIRKELVFAAIDRANVSIDYNIYNDIHKRYEFQKQTILADKSFTNDEKTYAIKELNKTYDKNKIFLNEGTRRTCENCNQECLATLYCEYCVQNYLKANFSNWTSGNNDIDNLIQKSVWIDGKYEEWDSKDQKLIRFGGQKVVLKRLENVENANQRWFEEAESHLKISNKWPQITPCYGLTQNPSSGNYMLVMNIMDIDLRKYLQRTQNQLTWKEKIKIANDITLALFVFHNENAIHRDLHSGNILYSKLNQKWRISDLGFCGPPDKAQESIYGNLPYIAPEVISGKKTTKKSDIYSIAMLMWEISSGQPPFSDYENDYNLALKIINGMRPKAVAGTPLKYKNLMEQCWDADPSKRLDIATLWKEIRNLLQSFQNISIEIFQQEINNLDKINESITNYKSSKLFTSKIYQFKNLPEPRNATEEEQKVFHSNNSYDHFNIPDNINDFNSSSNQNYGSTSKASSILKDDNEELSKSFNELQINSNEDNQINYVKKIVEQQQIKNINIDDEDEIFDDKNFHSEEQDELEIPDDTSDEEDKNITSDAESNFADSEYDYERDEIEI</sequence>
<dbReference type="VEuPathDB" id="FungiDB:FUN_000141"/>
<evidence type="ECO:0000256" key="1">
    <source>
        <dbReference type="ARBA" id="ARBA00022741"/>
    </source>
</evidence>
<feature type="domain" description="Protein kinase" evidence="4">
    <location>
        <begin position="114"/>
        <end position="371"/>
    </location>
</feature>
<dbReference type="GO" id="GO:0097527">
    <property type="term" value="P:necroptotic signaling pathway"/>
    <property type="evidence" value="ECO:0007669"/>
    <property type="project" value="TreeGrafter"/>
</dbReference>
<name>A0A2I1GXR9_9GLOM</name>
<keyword evidence="5" id="KW-0418">Kinase</keyword>
<protein>
    <submittedName>
        <fullName evidence="5">Kinase-like protein</fullName>
    </submittedName>
</protein>
<gene>
    <name evidence="5" type="ORF">RhiirA4_468439</name>
</gene>
<keyword evidence="6" id="KW-1185">Reference proteome</keyword>
<dbReference type="InterPro" id="IPR051681">
    <property type="entry name" value="Ser/Thr_Kinases-Pseudokinases"/>
</dbReference>
<dbReference type="InterPro" id="IPR000719">
    <property type="entry name" value="Prot_kinase_dom"/>
</dbReference>
<evidence type="ECO:0000256" key="2">
    <source>
        <dbReference type="ARBA" id="ARBA00022840"/>
    </source>
</evidence>
<feature type="compositionally biased region" description="Acidic residues" evidence="3">
    <location>
        <begin position="522"/>
        <end position="537"/>
    </location>
</feature>
<dbReference type="Gene3D" id="1.10.510.10">
    <property type="entry name" value="Transferase(Phosphotransferase) domain 1"/>
    <property type="match status" value="1"/>
</dbReference>
<dbReference type="GO" id="GO:0004672">
    <property type="term" value="F:protein kinase activity"/>
    <property type="evidence" value="ECO:0007669"/>
    <property type="project" value="InterPro"/>
</dbReference>
<dbReference type="EMBL" id="LLXI01001021">
    <property type="protein sequence ID" value="PKY51415.1"/>
    <property type="molecule type" value="Genomic_DNA"/>
</dbReference>